<dbReference type="InterPro" id="IPR000531">
    <property type="entry name" value="Beta-barrel_TonB"/>
</dbReference>
<dbReference type="InterPro" id="IPR037066">
    <property type="entry name" value="Plug_dom_sf"/>
</dbReference>
<dbReference type="SUPFAM" id="SSF56935">
    <property type="entry name" value="Porins"/>
    <property type="match status" value="1"/>
</dbReference>
<evidence type="ECO:0000313" key="13">
    <source>
        <dbReference type="EMBL" id="QEM05456.1"/>
    </source>
</evidence>
<dbReference type="InterPro" id="IPR023996">
    <property type="entry name" value="TonB-dep_OMP_SusC/RagA"/>
</dbReference>
<evidence type="ECO:0000256" key="9">
    <source>
        <dbReference type="RuleBase" id="RU003357"/>
    </source>
</evidence>
<evidence type="ECO:0000256" key="6">
    <source>
        <dbReference type="ARBA" id="ARBA00023136"/>
    </source>
</evidence>
<keyword evidence="6 8" id="KW-0472">Membrane</keyword>
<comment type="subcellular location">
    <subcellularLocation>
        <location evidence="1 8">Cell outer membrane</location>
        <topology evidence="1 8">Multi-pass membrane protein</topology>
    </subcellularLocation>
</comment>
<dbReference type="EMBL" id="CP071880">
    <property type="protein sequence ID" value="QTE52019.1"/>
    <property type="molecule type" value="Genomic_DNA"/>
</dbReference>
<evidence type="ECO:0000313" key="16">
    <source>
        <dbReference type="Proteomes" id="UP000663940"/>
    </source>
</evidence>
<accession>A0AAE6JH37</accession>
<dbReference type="EMBL" id="CP043451">
    <property type="protein sequence ID" value="QEM05456.1"/>
    <property type="molecule type" value="Genomic_DNA"/>
</dbReference>
<reference evidence="13 15" key="1">
    <citation type="submission" date="2019-08" db="EMBL/GenBank/DDBJ databases">
        <title>Comparative genome analysis confer to the adaptation heavy metal polluted environment.</title>
        <authorList>
            <person name="Li Y."/>
        </authorList>
    </citation>
    <scope>NUCLEOTIDE SEQUENCE [LARGE SCALE GENOMIC DNA]</scope>
    <source>
        <strain evidence="13 15">P2</strain>
    </source>
</reference>
<dbReference type="InterPro" id="IPR039426">
    <property type="entry name" value="TonB-dep_rcpt-like"/>
</dbReference>
<sequence>MKKHLLTVMLLFSCMAMVFAQNRVITGKVTDQKDGSPLPGVSVTVKGLTGVGTQTDINGSYKLSVPATAKVLAFNFLGYKLAEQSINGSIVDVQLTSDSKQLTEVVVVGYGTQKKANITGSISSVSAKEIEGTPTTSIEQAIQGKTAGVYIQSGNGKLGQGIQVRVRGSSSISAGSEPLYILDGMPITTDNLSSTDAPTNPLADINFNDIESVQILKDASAAAIYGARASNGVVVITTKKGKAGTPKVNFSASYGKSTPSRHREFLNAKQFVQIMERAGEGAAKQDFAAGAYDTLDDALADYKSYVEDNFTSLSAGTDDWKTGKINTNWERAAYQSAPQQQYDLNISGGNDKTTYYMGGQYLDQTGILIGNSFKRYSGRLNLDSKVDKNLSIGMNLSFANTINNRVSNDNAFSTPLQSVALSPITPLIDPRSGLISGTPPGESEDFPLYYNPLISKNNAFYQATVYRTIGNVYANWEIVKGLTFRSEFGIDQLNQAEDSYYGSATFRNTGTNNGFGQNTTTQVLNYNTNNYFSYKTIFGQDHSLDLTLGTTYQKSRTVGNDVQGQEFASDAYKKLTAAAVIVSGASYDSPYSFLAYFFRANYAYKGKYLFSGSIRRDGSSRFGVNNRYGFYPSGSVGWILTEEDFLKNNNLLSNLKVRASYGLTGNANIGNFSSLGLFSAANYNGVGGQRFSQIVNPNLKWETTAALDLAVDFGFFNNRLSGSFDYYKKNTRDLLLNVNLPGTLGISRQLQNLGKLSNKGFELELSSDNFVGKFKWSTSLNASYQKNLITDIKGQVITDNNINYVMAGQPIGVFYMPEYAGVDPANGDALYYKNAKGTDGKLDRTKTNDPTQAQNVVVGSPTPKYYGGITNTFGYNGIELAVTFQGAFGYKVYNNGGQYMSTSAGNGFDNQTIDQLKYWNKPGDITDIPEPRLFYGNGISTSSRYLSGASYVRCKTVTLGYTLPKAVVSKLRLQKIRVYASAYNLFLITKYKGWDPEVNSDELPSNVDLSNDFYSAPQPRTIIFGINIGL</sequence>
<dbReference type="NCBIfam" id="TIGR04056">
    <property type="entry name" value="OMP_RagA_SusC"/>
    <property type="match status" value="1"/>
</dbReference>
<evidence type="ECO:0000256" key="7">
    <source>
        <dbReference type="ARBA" id="ARBA00023237"/>
    </source>
</evidence>
<protein>
    <submittedName>
        <fullName evidence="13">TonB-dependent receptor</fullName>
    </submittedName>
</protein>
<organism evidence="13 15">
    <name type="scientific">Mucilaginibacter rubeus</name>
    <dbReference type="NCBI Taxonomy" id="2027860"/>
    <lineage>
        <taxon>Bacteria</taxon>
        <taxon>Pseudomonadati</taxon>
        <taxon>Bacteroidota</taxon>
        <taxon>Sphingobacteriia</taxon>
        <taxon>Sphingobacteriales</taxon>
        <taxon>Sphingobacteriaceae</taxon>
        <taxon>Mucilaginibacter</taxon>
    </lineage>
</organism>
<evidence type="ECO:0000259" key="11">
    <source>
        <dbReference type="Pfam" id="PF00593"/>
    </source>
</evidence>
<dbReference type="RefSeq" id="WP_090533886.1">
    <property type="nucleotide sequence ID" value="NZ_CP043451.1"/>
</dbReference>
<dbReference type="SUPFAM" id="SSF49464">
    <property type="entry name" value="Carboxypeptidase regulatory domain-like"/>
    <property type="match status" value="1"/>
</dbReference>
<keyword evidence="3 8" id="KW-1134">Transmembrane beta strand</keyword>
<evidence type="ECO:0000256" key="10">
    <source>
        <dbReference type="SAM" id="SignalP"/>
    </source>
</evidence>
<feature type="domain" description="TonB-dependent receptor-like beta-barrel" evidence="11">
    <location>
        <begin position="459"/>
        <end position="902"/>
    </location>
</feature>
<evidence type="ECO:0000256" key="2">
    <source>
        <dbReference type="ARBA" id="ARBA00022448"/>
    </source>
</evidence>
<dbReference type="Gene3D" id="2.170.130.10">
    <property type="entry name" value="TonB-dependent receptor, plug domain"/>
    <property type="match status" value="1"/>
</dbReference>
<evidence type="ECO:0000313" key="15">
    <source>
        <dbReference type="Proteomes" id="UP000250557"/>
    </source>
</evidence>
<keyword evidence="16" id="KW-1185">Reference proteome</keyword>
<keyword evidence="2 8" id="KW-0813">Transport</keyword>
<feature type="domain" description="TonB-dependent receptor plug" evidence="12">
    <location>
        <begin position="115"/>
        <end position="233"/>
    </location>
</feature>
<feature type="signal peptide" evidence="10">
    <location>
        <begin position="1"/>
        <end position="20"/>
    </location>
</feature>
<dbReference type="InterPro" id="IPR012910">
    <property type="entry name" value="Plug_dom"/>
</dbReference>
<keyword evidence="10" id="KW-0732">Signal</keyword>
<name>A0AAE6JH37_9SPHI</name>
<evidence type="ECO:0000259" key="12">
    <source>
        <dbReference type="Pfam" id="PF07715"/>
    </source>
</evidence>
<dbReference type="FunFam" id="2.170.130.10:FF:000008">
    <property type="entry name" value="SusC/RagA family TonB-linked outer membrane protein"/>
    <property type="match status" value="1"/>
</dbReference>
<evidence type="ECO:0000256" key="8">
    <source>
        <dbReference type="PROSITE-ProRule" id="PRU01360"/>
    </source>
</evidence>
<reference evidence="14 16" key="2">
    <citation type="submission" date="2021-03" db="EMBL/GenBank/DDBJ databases">
        <title>Mucilaginibacter strains isolated from gold and copper mining confer multi heavy-metal resistance.</title>
        <authorList>
            <person name="Li Y."/>
        </authorList>
    </citation>
    <scope>NUCLEOTIDE SEQUENCE [LARGE SCALE GENOMIC DNA]</scope>
    <source>
        <strain evidence="14 16">P2-4</strain>
    </source>
</reference>
<dbReference type="InterPro" id="IPR023997">
    <property type="entry name" value="TonB-dep_OMP_SusC/RagA_CS"/>
</dbReference>
<evidence type="ECO:0000256" key="5">
    <source>
        <dbReference type="ARBA" id="ARBA00023077"/>
    </source>
</evidence>
<dbReference type="InterPro" id="IPR008969">
    <property type="entry name" value="CarboxyPept-like_regulatory"/>
</dbReference>
<dbReference type="NCBIfam" id="TIGR04057">
    <property type="entry name" value="SusC_RagA_signa"/>
    <property type="match status" value="1"/>
</dbReference>
<feature type="chain" id="PRO_5042094832" evidence="10">
    <location>
        <begin position="21"/>
        <end position="1030"/>
    </location>
</feature>
<proteinExistence type="inferred from homology"/>
<keyword evidence="7 8" id="KW-0998">Cell outer membrane</keyword>
<keyword evidence="5 9" id="KW-0798">TonB box</keyword>
<dbReference type="Gene3D" id="2.60.40.1120">
    <property type="entry name" value="Carboxypeptidase-like, regulatory domain"/>
    <property type="match status" value="1"/>
</dbReference>
<dbReference type="Proteomes" id="UP000663940">
    <property type="component" value="Chromosome"/>
</dbReference>
<dbReference type="Pfam" id="PF13715">
    <property type="entry name" value="CarbopepD_reg_2"/>
    <property type="match status" value="1"/>
</dbReference>
<keyword evidence="13" id="KW-0675">Receptor</keyword>
<keyword evidence="4 8" id="KW-0812">Transmembrane</keyword>
<evidence type="ECO:0000256" key="1">
    <source>
        <dbReference type="ARBA" id="ARBA00004571"/>
    </source>
</evidence>
<evidence type="ECO:0000313" key="14">
    <source>
        <dbReference type="EMBL" id="QTE52019.1"/>
    </source>
</evidence>
<evidence type="ECO:0000256" key="4">
    <source>
        <dbReference type="ARBA" id="ARBA00022692"/>
    </source>
</evidence>
<comment type="similarity">
    <text evidence="8 9">Belongs to the TonB-dependent receptor family.</text>
</comment>
<gene>
    <name evidence="13" type="ORF">DIU31_018760</name>
    <name evidence="14" type="ORF">J3L21_08725</name>
</gene>
<dbReference type="Proteomes" id="UP000250557">
    <property type="component" value="Chromosome"/>
</dbReference>
<dbReference type="PROSITE" id="PS52016">
    <property type="entry name" value="TONB_DEPENDENT_REC_3"/>
    <property type="match status" value="1"/>
</dbReference>
<dbReference type="AlphaFoldDB" id="A0AAE6JH37"/>
<dbReference type="Pfam" id="PF00593">
    <property type="entry name" value="TonB_dep_Rec_b-barrel"/>
    <property type="match status" value="1"/>
</dbReference>
<dbReference type="InterPro" id="IPR036942">
    <property type="entry name" value="Beta-barrel_TonB_sf"/>
</dbReference>
<evidence type="ECO:0000256" key="3">
    <source>
        <dbReference type="ARBA" id="ARBA00022452"/>
    </source>
</evidence>
<dbReference type="Pfam" id="PF07715">
    <property type="entry name" value="Plug"/>
    <property type="match status" value="1"/>
</dbReference>
<dbReference type="GO" id="GO:0009279">
    <property type="term" value="C:cell outer membrane"/>
    <property type="evidence" value="ECO:0007669"/>
    <property type="project" value="UniProtKB-SubCell"/>
</dbReference>
<dbReference type="Gene3D" id="2.40.170.20">
    <property type="entry name" value="TonB-dependent receptor, beta-barrel domain"/>
    <property type="match status" value="1"/>
</dbReference>